<feature type="region of interest" description="Disordered" evidence="8">
    <location>
        <begin position="694"/>
        <end position="713"/>
    </location>
</feature>
<keyword evidence="4" id="KW-0347">Helicase</keyword>
<dbReference type="GO" id="GO:0003724">
    <property type="term" value="F:RNA helicase activity"/>
    <property type="evidence" value="ECO:0007669"/>
    <property type="project" value="UniProtKB-EC"/>
</dbReference>
<feature type="region of interest" description="Disordered" evidence="8">
    <location>
        <begin position="19"/>
        <end position="163"/>
    </location>
</feature>
<evidence type="ECO:0000313" key="14">
    <source>
        <dbReference type="WBParaSite" id="EVEC_0000364501-mRNA-1"/>
    </source>
</evidence>
<dbReference type="CDD" id="cd17952">
    <property type="entry name" value="DEADc_DDX42"/>
    <property type="match status" value="1"/>
</dbReference>
<gene>
    <name evidence="12" type="ORF">EVEC_LOCUS3353</name>
</gene>
<evidence type="ECO:0000313" key="13">
    <source>
        <dbReference type="Proteomes" id="UP000274131"/>
    </source>
</evidence>
<evidence type="ECO:0000256" key="6">
    <source>
        <dbReference type="ARBA" id="ARBA00047984"/>
    </source>
</evidence>
<dbReference type="SMART" id="SM00487">
    <property type="entry name" value="DEXDc"/>
    <property type="match status" value="1"/>
</dbReference>
<feature type="short sequence motif" description="Q motif" evidence="7">
    <location>
        <begin position="262"/>
        <end position="290"/>
    </location>
</feature>
<dbReference type="EMBL" id="UXUI01007574">
    <property type="protein sequence ID" value="VDD88210.1"/>
    <property type="molecule type" value="Genomic_DNA"/>
</dbReference>
<dbReference type="GO" id="GO:0003676">
    <property type="term" value="F:nucleic acid binding"/>
    <property type="evidence" value="ECO:0007669"/>
    <property type="project" value="InterPro"/>
</dbReference>
<protein>
    <recommendedName>
        <fullName evidence="1">RNA helicase</fullName>
        <ecNumber evidence="1">3.6.4.13</ecNumber>
    </recommendedName>
</protein>
<keyword evidence="5" id="KW-0067">ATP-binding</keyword>
<feature type="compositionally biased region" description="Basic and acidic residues" evidence="8">
    <location>
        <begin position="41"/>
        <end position="50"/>
    </location>
</feature>
<dbReference type="STRING" id="51028.A0A0N4V130"/>
<dbReference type="CDD" id="cd18787">
    <property type="entry name" value="SF2_C_DEAD"/>
    <property type="match status" value="1"/>
</dbReference>
<evidence type="ECO:0000259" key="9">
    <source>
        <dbReference type="PROSITE" id="PS51192"/>
    </source>
</evidence>
<dbReference type="GO" id="GO:0016787">
    <property type="term" value="F:hydrolase activity"/>
    <property type="evidence" value="ECO:0007669"/>
    <property type="project" value="UniProtKB-KW"/>
</dbReference>
<feature type="compositionally biased region" description="Polar residues" evidence="8">
    <location>
        <begin position="694"/>
        <end position="705"/>
    </location>
</feature>
<dbReference type="Pfam" id="PF00271">
    <property type="entry name" value="Helicase_C"/>
    <property type="match status" value="1"/>
</dbReference>
<dbReference type="PROSITE" id="PS51194">
    <property type="entry name" value="HELICASE_CTER"/>
    <property type="match status" value="1"/>
</dbReference>
<dbReference type="EC" id="3.6.4.13" evidence="1"/>
<proteinExistence type="predicted"/>
<comment type="catalytic activity">
    <reaction evidence="6">
        <text>ATP + H2O = ADP + phosphate + H(+)</text>
        <dbReference type="Rhea" id="RHEA:13065"/>
        <dbReference type="ChEBI" id="CHEBI:15377"/>
        <dbReference type="ChEBI" id="CHEBI:15378"/>
        <dbReference type="ChEBI" id="CHEBI:30616"/>
        <dbReference type="ChEBI" id="CHEBI:43474"/>
        <dbReference type="ChEBI" id="CHEBI:456216"/>
        <dbReference type="EC" id="3.6.4.13"/>
    </reaction>
</comment>
<dbReference type="FunFam" id="3.40.50.300:FF:000079">
    <property type="entry name" value="probable ATP-dependent RNA helicase DDX17"/>
    <property type="match status" value="1"/>
</dbReference>
<keyword evidence="13" id="KW-1185">Reference proteome</keyword>
<feature type="compositionally biased region" description="Polar residues" evidence="8">
    <location>
        <begin position="783"/>
        <end position="803"/>
    </location>
</feature>
<dbReference type="PROSITE" id="PS51192">
    <property type="entry name" value="HELICASE_ATP_BIND_1"/>
    <property type="match status" value="1"/>
</dbReference>
<evidence type="ECO:0000256" key="3">
    <source>
        <dbReference type="ARBA" id="ARBA00022801"/>
    </source>
</evidence>
<evidence type="ECO:0000256" key="2">
    <source>
        <dbReference type="ARBA" id="ARBA00022741"/>
    </source>
</evidence>
<feature type="compositionally biased region" description="Low complexity" evidence="8">
    <location>
        <begin position="51"/>
        <end position="63"/>
    </location>
</feature>
<feature type="region of interest" description="Disordered" evidence="8">
    <location>
        <begin position="653"/>
        <end position="685"/>
    </location>
</feature>
<feature type="domain" description="Helicase ATP-binding" evidence="9">
    <location>
        <begin position="293"/>
        <end position="468"/>
    </location>
</feature>
<dbReference type="GO" id="GO:0043186">
    <property type="term" value="C:P granule"/>
    <property type="evidence" value="ECO:0007669"/>
    <property type="project" value="UniProtKB-ARBA"/>
</dbReference>
<dbReference type="PROSITE" id="PS00039">
    <property type="entry name" value="DEAD_ATP_HELICASE"/>
    <property type="match status" value="1"/>
</dbReference>
<dbReference type="OrthoDB" id="196131at2759"/>
<keyword evidence="3" id="KW-0378">Hydrolase</keyword>
<dbReference type="InterPro" id="IPR014001">
    <property type="entry name" value="Helicase_ATP-bd"/>
</dbReference>
<dbReference type="SMART" id="SM00490">
    <property type="entry name" value="HELICc"/>
    <property type="match status" value="1"/>
</dbReference>
<dbReference type="AlphaFoldDB" id="A0A0N4V130"/>
<evidence type="ECO:0000259" key="11">
    <source>
        <dbReference type="PROSITE" id="PS51195"/>
    </source>
</evidence>
<keyword evidence="2" id="KW-0547">Nucleotide-binding</keyword>
<feature type="domain" description="Helicase C-terminal" evidence="10">
    <location>
        <begin position="496"/>
        <end position="640"/>
    </location>
</feature>
<dbReference type="InterPro" id="IPR014014">
    <property type="entry name" value="RNA_helicase_DEAD_Q_motif"/>
</dbReference>
<feature type="compositionally biased region" description="Acidic residues" evidence="8">
    <location>
        <begin position="75"/>
        <end position="87"/>
    </location>
</feature>
<feature type="compositionally biased region" description="Acidic residues" evidence="8">
    <location>
        <begin position="104"/>
        <end position="113"/>
    </location>
</feature>
<reference evidence="12 13" key="2">
    <citation type="submission" date="2018-10" db="EMBL/GenBank/DDBJ databases">
        <authorList>
            <consortium name="Pathogen Informatics"/>
        </authorList>
    </citation>
    <scope>NUCLEOTIDE SEQUENCE [LARGE SCALE GENOMIC DNA]</scope>
</reference>
<evidence type="ECO:0000313" key="12">
    <source>
        <dbReference type="EMBL" id="VDD88210.1"/>
    </source>
</evidence>
<accession>A0A0N4V130</accession>
<dbReference type="InterPro" id="IPR000629">
    <property type="entry name" value="RNA-helicase_DEAD-box_CS"/>
</dbReference>
<evidence type="ECO:0000259" key="10">
    <source>
        <dbReference type="PROSITE" id="PS51194"/>
    </source>
</evidence>
<dbReference type="SUPFAM" id="SSF52540">
    <property type="entry name" value="P-loop containing nucleoside triphosphate hydrolases"/>
    <property type="match status" value="2"/>
</dbReference>
<dbReference type="Gene3D" id="3.40.50.300">
    <property type="entry name" value="P-loop containing nucleotide triphosphate hydrolases"/>
    <property type="match status" value="2"/>
</dbReference>
<evidence type="ECO:0000256" key="8">
    <source>
        <dbReference type="SAM" id="MobiDB-lite"/>
    </source>
</evidence>
<feature type="region of interest" description="Disordered" evidence="8">
    <location>
        <begin position="777"/>
        <end position="812"/>
    </location>
</feature>
<dbReference type="Pfam" id="PF00270">
    <property type="entry name" value="DEAD"/>
    <property type="match status" value="1"/>
</dbReference>
<organism evidence="14">
    <name type="scientific">Enterobius vermicularis</name>
    <name type="common">Human pinworm</name>
    <dbReference type="NCBI Taxonomy" id="51028"/>
    <lineage>
        <taxon>Eukaryota</taxon>
        <taxon>Metazoa</taxon>
        <taxon>Ecdysozoa</taxon>
        <taxon>Nematoda</taxon>
        <taxon>Chromadorea</taxon>
        <taxon>Rhabditida</taxon>
        <taxon>Spirurina</taxon>
        <taxon>Oxyuridomorpha</taxon>
        <taxon>Oxyuroidea</taxon>
        <taxon>Oxyuridae</taxon>
        <taxon>Enterobius</taxon>
    </lineage>
</organism>
<evidence type="ECO:0000256" key="7">
    <source>
        <dbReference type="PROSITE-ProRule" id="PRU00552"/>
    </source>
</evidence>
<dbReference type="InterPro" id="IPR027417">
    <property type="entry name" value="P-loop_NTPase"/>
</dbReference>
<evidence type="ECO:0000256" key="4">
    <source>
        <dbReference type="ARBA" id="ARBA00022806"/>
    </source>
</evidence>
<evidence type="ECO:0000256" key="1">
    <source>
        <dbReference type="ARBA" id="ARBA00012552"/>
    </source>
</evidence>
<dbReference type="PROSITE" id="PS51195">
    <property type="entry name" value="Q_MOTIF"/>
    <property type="match status" value="1"/>
</dbReference>
<dbReference type="Proteomes" id="UP000274131">
    <property type="component" value="Unassembled WGS sequence"/>
</dbReference>
<dbReference type="PANTHER" id="PTHR47958">
    <property type="entry name" value="ATP-DEPENDENT RNA HELICASE DBP3"/>
    <property type="match status" value="1"/>
</dbReference>
<name>A0A0N4V130_ENTVE</name>
<feature type="domain" description="DEAD-box RNA helicase Q" evidence="11">
    <location>
        <begin position="262"/>
        <end position="290"/>
    </location>
</feature>
<dbReference type="WBParaSite" id="EVEC_0000364501-mRNA-1">
    <property type="protein sequence ID" value="EVEC_0000364501-mRNA-1"/>
    <property type="gene ID" value="EVEC_0000364501"/>
</dbReference>
<evidence type="ECO:0000256" key="5">
    <source>
        <dbReference type="ARBA" id="ARBA00022840"/>
    </source>
</evidence>
<sequence>MQTPLTVLPNQLYGFRHMGSVPPPPSLTQPNAAGLSSVAAREMERRKEAEYAALMASGTKSSGGKTGPRKRNIYDDEYLEKESDDELAYQPAPDSPAANKGGDDDNDDEDDPLDAFMAGVDKQAKADKDESLKKDKERSLKIEKGNFNEEEDADKKGLGRTDIDEEDMQESYFKFLEERKANAPEEEEVYEYDEDGNILWSWKKVIDPLPSIDHSTVEYAPFNKDFYQEHEQIKAMTSIKVFELRGRLNLKVAGLNPPKPVTSFAHFGFDEALLNVIRKSEYEHPTAIQAQAVPAALSGRNVLGIAKTGSGKTVAYLWPAIVHIMDQRELAEGDGPIVLIVVPTRELAIQVYQEARRFCKVYNIATVCAYGGGSKWEQQNALKEGAELVVCTPGRIIDLVKIGATNFTRVTFLVFDEADRMFDMGFEAQVRSISDHIRPDRQCLMFSATFKNKVERLAREALSDPIRIVQGEVGEANADIIQSVEVLPNWEAKWRWLLQRLVQFTSQGKVLVFVTKKQNAEDVAQRLRTKDFSLVLLHGDMLQAERNEKLHAFRKEVPLMVATDVAARGLDIPEIRTVINFDIARDIETHIHRIGRTGRAGEKGYAYTLVTDADKEMAGHLVRNLESVNQVVPNALLQLALKSAWFKASRLKEQVHGGGNQHQRTGLGYKPRSRPGIGSSATSSDTSRALSFTTIGGNKQKSSNALDLAKSSDGSTNRLQAMKAAFKACIYLRFSSFAKTFHASSSNEWAESRAAATDPRPEWKRKLDEAAAAVNRQIAEDSGSATSEQTRSAALSSLDSPTFGSKKRSRWQ</sequence>
<dbReference type="InterPro" id="IPR011545">
    <property type="entry name" value="DEAD/DEAH_box_helicase_dom"/>
</dbReference>
<dbReference type="InterPro" id="IPR001650">
    <property type="entry name" value="Helicase_C-like"/>
</dbReference>
<reference evidence="14" key="1">
    <citation type="submission" date="2016-04" db="UniProtKB">
        <authorList>
            <consortium name="WormBaseParasite"/>
        </authorList>
    </citation>
    <scope>IDENTIFICATION</scope>
</reference>
<feature type="compositionally biased region" description="Basic and acidic residues" evidence="8">
    <location>
        <begin position="122"/>
        <end position="162"/>
    </location>
</feature>
<dbReference type="GO" id="GO:0005524">
    <property type="term" value="F:ATP binding"/>
    <property type="evidence" value="ECO:0007669"/>
    <property type="project" value="UniProtKB-KW"/>
</dbReference>